<dbReference type="PROSITE" id="PS00139">
    <property type="entry name" value="THIOL_PROTEASE_CYS"/>
    <property type="match status" value="1"/>
</dbReference>
<dbReference type="GO" id="GO:0004198">
    <property type="term" value="F:calcium-dependent cysteine-type endopeptidase activity"/>
    <property type="evidence" value="ECO:0007669"/>
    <property type="project" value="InterPro"/>
</dbReference>
<dbReference type="PRINTS" id="PR00704">
    <property type="entry name" value="CALPAIN"/>
</dbReference>
<proteinExistence type="inferred from homology"/>
<evidence type="ECO:0000256" key="5">
    <source>
        <dbReference type="PIRSR" id="PIRSR622684-1"/>
    </source>
</evidence>
<dbReference type="AlphaFoldDB" id="A0A7S0ZYF5"/>
<feature type="active site" evidence="5 6">
    <location>
        <position position="461"/>
    </location>
</feature>
<reference evidence="9" key="1">
    <citation type="submission" date="2021-01" db="EMBL/GenBank/DDBJ databases">
        <authorList>
            <person name="Corre E."/>
            <person name="Pelletier E."/>
            <person name="Niang G."/>
            <person name="Scheremetjew M."/>
            <person name="Finn R."/>
            <person name="Kale V."/>
            <person name="Holt S."/>
            <person name="Cochrane G."/>
            <person name="Meng A."/>
            <person name="Brown T."/>
            <person name="Cohen L."/>
        </authorList>
    </citation>
    <scope>NUCLEOTIDE SEQUENCE</scope>
</reference>
<dbReference type="EMBL" id="HBFQ01015921">
    <property type="protein sequence ID" value="CAD8836693.1"/>
    <property type="molecule type" value="Transcribed_RNA"/>
</dbReference>
<feature type="domain" description="Calpain catalytic" evidence="8">
    <location>
        <begin position="189"/>
        <end position="557"/>
    </location>
</feature>
<dbReference type="Pfam" id="PF00648">
    <property type="entry name" value="Peptidase_C2"/>
    <property type="match status" value="1"/>
</dbReference>
<feature type="active site" evidence="5 6">
    <location>
        <position position="260"/>
    </location>
</feature>
<dbReference type="InterPro" id="IPR038765">
    <property type="entry name" value="Papain-like_cys_pep_sf"/>
</dbReference>
<evidence type="ECO:0000256" key="7">
    <source>
        <dbReference type="SAM" id="MobiDB-lite"/>
    </source>
</evidence>
<dbReference type="GO" id="GO:0006508">
    <property type="term" value="P:proteolysis"/>
    <property type="evidence" value="ECO:0007669"/>
    <property type="project" value="UniProtKB-KW"/>
</dbReference>
<dbReference type="InterPro" id="IPR001300">
    <property type="entry name" value="Peptidase_C2_calpain_cat"/>
</dbReference>
<name>A0A7S0ZYF5_NOCSC</name>
<gene>
    <name evidence="9" type="ORF">NSCI0253_LOCUS11041</name>
</gene>
<dbReference type="InterPro" id="IPR022684">
    <property type="entry name" value="Calpain_cysteine_protease"/>
</dbReference>
<dbReference type="SUPFAM" id="SSF54001">
    <property type="entry name" value="Cysteine proteinases"/>
    <property type="match status" value="1"/>
</dbReference>
<dbReference type="PANTHER" id="PTHR10183">
    <property type="entry name" value="CALPAIN"/>
    <property type="match status" value="1"/>
</dbReference>
<evidence type="ECO:0000256" key="6">
    <source>
        <dbReference type="PROSITE-ProRule" id="PRU00239"/>
    </source>
</evidence>
<dbReference type="SMART" id="SM00230">
    <property type="entry name" value="CysPc"/>
    <property type="match status" value="1"/>
</dbReference>
<evidence type="ECO:0000256" key="2">
    <source>
        <dbReference type="ARBA" id="ARBA00022670"/>
    </source>
</evidence>
<sequence>MNHDSELGRAEWDQYVAILPSYPDTVITGFEEAVAQLNLSGMTAHIDQMTEDLPEGWEKVPSQSRPGQFTYVNQAMGVKVKSLSEARTVSAQHATSSPAKPDLPPGFKMVPSQSEPGQFRIFDPSTNKKFLTAETAWKVYNERAARQQTTTPESQLQIALEMKKRTEGSQASSRPSAHPEVVPAAAEGKFTDPAFPPTLASLGSPKPGRSFIKEEARQATQWIRLPELIRMTEGLPADAPVKLWEQISPEGITQGQVGDCWLIAAIAALAEFPSIIKKCFKEVDQERGRYVIRIFDMATQAWEDVEIDDHVPCIRKNLDGSMREPLQWVTHFAMPGGYMWAPLLEKAMAKFVGTYAFIAGGTEPFALIALTGYPLIYEWIRTNAKLGEWDCNGAQYIGRDAPGMPERAVEGIPPFEDDKMWEKICEYDQRNFVMCAEIYYQQPTRPDALGFFRPDGLILKHAYSLIGCRTATKASGEQVRLVMIRNPHGKVKYDAAGNKMSTDTEWNGDWSDSSPLWTLHPEVVQQVDFAPMNDGIFWMPWDDFKTIYDTVIVLPKSMSEPRAGVAFHRRQEMKQDICVALQNTAEQSGTMKQDLINMSIMFDPFVFMRGFEDDPDLERQLLEIAKKPGALQRTLDSMVSVPLQHDWYVQKVKSLGLDGALGATGHI</sequence>
<protein>
    <recommendedName>
        <fullName evidence="8">Calpain catalytic domain-containing protein</fullName>
    </recommendedName>
</protein>
<accession>A0A7S0ZYF5</accession>
<keyword evidence="3 6" id="KW-0378">Hydrolase</keyword>
<evidence type="ECO:0000313" key="9">
    <source>
        <dbReference type="EMBL" id="CAD8836693.1"/>
    </source>
</evidence>
<dbReference type="InterPro" id="IPR000169">
    <property type="entry name" value="Pept_cys_AS"/>
</dbReference>
<keyword evidence="2 6" id="KW-0645">Protease</keyword>
<feature type="region of interest" description="Disordered" evidence="7">
    <location>
        <begin position="163"/>
        <end position="182"/>
    </location>
</feature>
<dbReference type="PROSITE" id="PS50203">
    <property type="entry name" value="CALPAIN_CAT"/>
    <property type="match status" value="1"/>
</dbReference>
<keyword evidence="4 6" id="KW-0788">Thiol protease</keyword>
<evidence type="ECO:0000259" key="8">
    <source>
        <dbReference type="PROSITE" id="PS50203"/>
    </source>
</evidence>
<dbReference type="Gene3D" id="3.90.70.10">
    <property type="entry name" value="Cysteine proteinases"/>
    <property type="match status" value="1"/>
</dbReference>
<feature type="active site" evidence="5 6">
    <location>
        <position position="486"/>
    </location>
</feature>
<organism evidence="9">
    <name type="scientific">Noctiluca scintillans</name>
    <name type="common">Sea sparkle</name>
    <name type="synonym">Red tide dinoflagellate</name>
    <dbReference type="NCBI Taxonomy" id="2966"/>
    <lineage>
        <taxon>Eukaryota</taxon>
        <taxon>Sar</taxon>
        <taxon>Alveolata</taxon>
        <taxon>Dinophyceae</taxon>
        <taxon>Noctilucales</taxon>
        <taxon>Noctilucaceae</taxon>
        <taxon>Noctiluca</taxon>
    </lineage>
</organism>
<comment type="similarity">
    <text evidence="1">Belongs to the peptidase C2 family.</text>
</comment>
<dbReference type="PANTHER" id="PTHR10183:SF379">
    <property type="entry name" value="CALPAIN-5"/>
    <property type="match status" value="1"/>
</dbReference>
<evidence type="ECO:0000256" key="3">
    <source>
        <dbReference type="ARBA" id="ARBA00022801"/>
    </source>
</evidence>
<evidence type="ECO:0000256" key="1">
    <source>
        <dbReference type="ARBA" id="ARBA00007623"/>
    </source>
</evidence>
<evidence type="ECO:0000256" key="4">
    <source>
        <dbReference type="ARBA" id="ARBA00022807"/>
    </source>
</evidence>